<gene>
    <name evidence="2" type="ORF">cyc_02354</name>
</gene>
<keyword evidence="3" id="KW-1185">Reference proteome</keyword>
<feature type="region of interest" description="Disordered" evidence="1">
    <location>
        <begin position="126"/>
        <end position="147"/>
    </location>
</feature>
<feature type="region of interest" description="Disordered" evidence="1">
    <location>
        <begin position="61"/>
        <end position="104"/>
    </location>
</feature>
<feature type="compositionally biased region" description="Low complexity" evidence="1">
    <location>
        <begin position="137"/>
        <end position="147"/>
    </location>
</feature>
<dbReference type="InParanoid" id="A0A1D3D0Z3"/>
<name>A0A1D3D0Z3_9EIME</name>
<dbReference type="EMBL" id="JROU02001206">
    <property type="protein sequence ID" value="OEH77104.1"/>
    <property type="molecule type" value="Genomic_DNA"/>
</dbReference>
<protein>
    <submittedName>
        <fullName evidence="2">Uncharacterized protein</fullName>
    </submittedName>
</protein>
<dbReference type="VEuPathDB" id="ToxoDB:cyc_02354"/>
<evidence type="ECO:0000313" key="2">
    <source>
        <dbReference type="EMBL" id="OEH77104.1"/>
    </source>
</evidence>
<dbReference type="AlphaFoldDB" id="A0A1D3D0Z3"/>
<dbReference type="VEuPathDB" id="ToxoDB:LOC34619223"/>
<sequence>MCVAHTRFCSFSPVPLHVVPVWGDAVESSVCSPFASAAHISSGTPVNNAALNRATLQLPAPHAAAAAANRTGAAPTQQQQKEKRGGRTQELPAPTSAAAAAPTGNSQLSLDPLSLLSSVILAPLPGQDESQVDRTNGSSSAGRGSRSSLLSLLPLASREESASLEAHEDQLDSVLAQKGGEALPRMPLKKQAATAASSLWRRNAWAVQSDRSEITTVIAVNNWKDTNTRPTRKQRSVQALEGTHLGAADHAFQVRYGSSSTKEIISRKIDCLKNNQEEVYAAACERQRRVILIEKPFTESPK</sequence>
<evidence type="ECO:0000256" key="1">
    <source>
        <dbReference type="SAM" id="MobiDB-lite"/>
    </source>
</evidence>
<feature type="compositionally biased region" description="Low complexity" evidence="1">
    <location>
        <begin position="92"/>
        <end position="104"/>
    </location>
</feature>
<evidence type="ECO:0000313" key="3">
    <source>
        <dbReference type="Proteomes" id="UP000095192"/>
    </source>
</evidence>
<dbReference type="Proteomes" id="UP000095192">
    <property type="component" value="Unassembled WGS sequence"/>
</dbReference>
<accession>A0A1D3D0Z3</accession>
<comment type="caution">
    <text evidence="2">The sequence shown here is derived from an EMBL/GenBank/DDBJ whole genome shotgun (WGS) entry which is preliminary data.</text>
</comment>
<feature type="compositionally biased region" description="Low complexity" evidence="1">
    <location>
        <begin position="61"/>
        <end position="76"/>
    </location>
</feature>
<reference evidence="2 3" key="1">
    <citation type="journal article" date="2016" name="BMC Genomics">
        <title>Comparative genomics reveals Cyclospora cayetanensis possesses coccidia-like metabolism and invasion components but unique surface antigens.</title>
        <authorList>
            <person name="Liu S."/>
            <person name="Wang L."/>
            <person name="Zheng H."/>
            <person name="Xu Z."/>
            <person name="Roellig D.M."/>
            <person name="Li N."/>
            <person name="Frace M.A."/>
            <person name="Tang K."/>
            <person name="Arrowood M.J."/>
            <person name="Moss D.M."/>
            <person name="Zhang L."/>
            <person name="Feng Y."/>
            <person name="Xiao L."/>
        </authorList>
    </citation>
    <scope>NUCLEOTIDE SEQUENCE [LARGE SCALE GENOMIC DNA]</scope>
    <source>
        <strain evidence="2 3">CHN_HEN01</strain>
    </source>
</reference>
<organism evidence="2 3">
    <name type="scientific">Cyclospora cayetanensis</name>
    <dbReference type="NCBI Taxonomy" id="88456"/>
    <lineage>
        <taxon>Eukaryota</taxon>
        <taxon>Sar</taxon>
        <taxon>Alveolata</taxon>
        <taxon>Apicomplexa</taxon>
        <taxon>Conoidasida</taxon>
        <taxon>Coccidia</taxon>
        <taxon>Eucoccidiorida</taxon>
        <taxon>Eimeriorina</taxon>
        <taxon>Eimeriidae</taxon>
        <taxon>Cyclospora</taxon>
    </lineage>
</organism>
<proteinExistence type="predicted"/>